<gene>
    <name evidence="1" type="ORF">ACFFGS_11750</name>
</gene>
<keyword evidence="2" id="KW-1185">Reference proteome</keyword>
<protein>
    <submittedName>
        <fullName evidence="1">Uncharacterized protein</fullName>
    </submittedName>
</protein>
<name>A0ABV6K5P7_9LACO</name>
<accession>A0ABV6K5P7</accession>
<sequence>MDEFSHFIDELDHALRTETVSGADVVFIPTTFSCHDHHLQVELTMLQTSLNQGDNAYGATDILTRVRELVGIELADRPRSSWPRQTTTRNLTITPHKVVRVIPVDMARYGVK</sequence>
<reference evidence="1 2" key="1">
    <citation type="submission" date="2024-09" db="EMBL/GenBank/DDBJ databases">
        <authorList>
            <person name="Sun Q."/>
            <person name="Mori K."/>
        </authorList>
    </citation>
    <scope>NUCLEOTIDE SEQUENCE [LARGE SCALE GENOMIC DNA]</scope>
    <source>
        <strain evidence="1 2">TBRC 4575</strain>
    </source>
</reference>
<dbReference type="Proteomes" id="UP001589855">
    <property type="component" value="Unassembled WGS sequence"/>
</dbReference>
<organism evidence="1 2">
    <name type="scientific">Lactiplantibacillus plajomi</name>
    <dbReference type="NCBI Taxonomy" id="1457217"/>
    <lineage>
        <taxon>Bacteria</taxon>
        <taxon>Bacillati</taxon>
        <taxon>Bacillota</taxon>
        <taxon>Bacilli</taxon>
        <taxon>Lactobacillales</taxon>
        <taxon>Lactobacillaceae</taxon>
        <taxon>Lactiplantibacillus</taxon>
    </lineage>
</organism>
<dbReference type="EMBL" id="JBHLUK010000075">
    <property type="protein sequence ID" value="MFC0424799.1"/>
    <property type="molecule type" value="Genomic_DNA"/>
</dbReference>
<dbReference type="RefSeq" id="WP_137644281.1">
    <property type="nucleotide sequence ID" value="NZ_BAABRM010000006.1"/>
</dbReference>
<evidence type="ECO:0000313" key="2">
    <source>
        <dbReference type="Proteomes" id="UP001589855"/>
    </source>
</evidence>
<proteinExistence type="predicted"/>
<evidence type="ECO:0000313" key="1">
    <source>
        <dbReference type="EMBL" id="MFC0424799.1"/>
    </source>
</evidence>
<comment type="caution">
    <text evidence="1">The sequence shown here is derived from an EMBL/GenBank/DDBJ whole genome shotgun (WGS) entry which is preliminary data.</text>
</comment>